<evidence type="ECO:0000313" key="5">
    <source>
        <dbReference type="Proteomes" id="UP000053424"/>
    </source>
</evidence>
<name>A0A0C3CMF6_HEBCY</name>
<feature type="region of interest" description="Disordered" evidence="1">
    <location>
        <begin position="38"/>
        <end position="62"/>
    </location>
</feature>
<dbReference type="OrthoDB" id="5319015at2759"/>
<evidence type="ECO:0000256" key="1">
    <source>
        <dbReference type="SAM" id="MobiDB-lite"/>
    </source>
</evidence>
<dbReference type="EMBL" id="KN831772">
    <property type="protein sequence ID" value="KIM45304.1"/>
    <property type="molecule type" value="Genomic_DNA"/>
</dbReference>
<proteinExistence type="predicted"/>
<keyword evidence="2" id="KW-1133">Transmembrane helix</keyword>
<keyword evidence="2" id="KW-0472">Membrane</keyword>
<evidence type="ECO:0000313" key="4">
    <source>
        <dbReference type="EMBL" id="KIM45304.1"/>
    </source>
</evidence>
<keyword evidence="5" id="KW-1185">Reference proteome</keyword>
<dbReference type="PANTHER" id="PTHR38644">
    <property type="entry name" value="EXPRESSED PROTEIN"/>
    <property type="match status" value="1"/>
</dbReference>
<dbReference type="InterPro" id="IPR056196">
    <property type="entry name" value="Mmc1_C"/>
</dbReference>
<feature type="compositionally biased region" description="Polar residues" evidence="1">
    <location>
        <begin position="46"/>
        <end position="61"/>
    </location>
</feature>
<feature type="transmembrane region" description="Helical" evidence="2">
    <location>
        <begin position="536"/>
        <end position="559"/>
    </location>
</feature>
<sequence length="676" mass="74957">MPPCPTCPASLNSVFRVSRSISNSGFSLARHSAGSPGAVKKGFASSPISHTASTEPSNRFPSQKHEALTLLHKITKIFPRVRDVTGHSGFPRPEETPTFWDGILSDAYEDLSSTAERPVKILVCGWDEWSDLVTALLSEPLSSEEALNDMLANRWKVPDQEKLEISYDAKLNSAPSKLTLPSPYLTQFPVPVEITELRPISTLKSATPITEFLRENPAIFQADIPIIQCNPLTTPLSVILKAQLPSNAIIVLTSSIPQAVLDPIIQHHFRSLHPRTNQLPTIIAADPRRAVDAIQTIHSDPGSLSAIQKFQADFVGSRISNITTALQTKLTLKEGFKTVRSKLAQGHIQDVLRWSFASIRRVREDMDKAYIDTASFKERIAEVQARVEGDIFARHESGHKTVLDEVDEAIKLAEREMRPVMDRLTWWRMIWRVDEISSIVGAGVTQAWCRDLERKLILHTGRLSALQRDTSESAMSLLSVHPTLSTAILRNTLLQLQRTPNYSLTPESLTEPIYTRRNQILEFPTTRLHVTGQRAVLGMTGGIITGVGISWAGWVGWLLGSGEGLLGFVGMDAGTAIGVGILSAVASIRWTVGKWEKSKKRWWQDWKRVAEGMDRDLKATLHTTMRRQVIVVADTACDGMSKLIKAREEGLEVVVAELKEVQDGLEEIIGTREGKP</sequence>
<dbReference type="PANTHER" id="PTHR38644:SF1">
    <property type="entry name" value="EXPRESSED PROTEIN"/>
    <property type="match status" value="1"/>
</dbReference>
<dbReference type="AlphaFoldDB" id="A0A0C3CMF6"/>
<dbReference type="Proteomes" id="UP000053424">
    <property type="component" value="Unassembled WGS sequence"/>
</dbReference>
<gene>
    <name evidence="4" type="ORF">M413DRAFT_441986</name>
</gene>
<reference evidence="5" key="2">
    <citation type="submission" date="2015-01" db="EMBL/GenBank/DDBJ databases">
        <title>Evolutionary Origins and Diversification of the Mycorrhizal Mutualists.</title>
        <authorList>
            <consortium name="DOE Joint Genome Institute"/>
            <consortium name="Mycorrhizal Genomics Consortium"/>
            <person name="Kohler A."/>
            <person name="Kuo A."/>
            <person name="Nagy L.G."/>
            <person name="Floudas D."/>
            <person name="Copeland A."/>
            <person name="Barry K.W."/>
            <person name="Cichocki N."/>
            <person name="Veneault-Fourrey C."/>
            <person name="LaButti K."/>
            <person name="Lindquist E.A."/>
            <person name="Lipzen A."/>
            <person name="Lundell T."/>
            <person name="Morin E."/>
            <person name="Murat C."/>
            <person name="Riley R."/>
            <person name="Ohm R."/>
            <person name="Sun H."/>
            <person name="Tunlid A."/>
            <person name="Henrissat B."/>
            <person name="Grigoriev I.V."/>
            <person name="Hibbett D.S."/>
            <person name="Martin F."/>
        </authorList>
    </citation>
    <scope>NUCLEOTIDE SEQUENCE [LARGE SCALE GENOMIC DNA]</scope>
    <source>
        <strain evidence="5">h7</strain>
    </source>
</reference>
<keyword evidence="2" id="KW-0812">Transmembrane</keyword>
<dbReference type="STRING" id="686832.A0A0C3CMF6"/>
<feature type="transmembrane region" description="Helical" evidence="2">
    <location>
        <begin position="565"/>
        <end position="592"/>
    </location>
</feature>
<feature type="domain" description="Mmc1 C-terminal" evidence="3">
    <location>
        <begin position="421"/>
        <end position="605"/>
    </location>
</feature>
<reference evidence="4 5" key="1">
    <citation type="submission" date="2014-04" db="EMBL/GenBank/DDBJ databases">
        <authorList>
            <consortium name="DOE Joint Genome Institute"/>
            <person name="Kuo A."/>
            <person name="Gay G."/>
            <person name="Dore J."/>
            <person name="Kohler A."/>
            <person name="Nagy L.G."/>
            <person name="Floudas D."/>
            <person name="Copeland A."/>
            <person name="Barry K.W."/>
            <person name="Cichocki N."/>
            <person name="Veneault-Fourrey C."/>
            <person name="LaButti K."/>
            <person name="Lindquist E.A."/>
            <person name="Lipzen A."/>
            <person name="Lundell T."/>
            <person name="Morin E."/>
            <person name="Murat C."/>
            <person name="Sun H."/>
            <person name="Tunlid A."/>
            <person name="Henrissat B."/>
            <person name="Grigoriev I.V."/>
            <person name="Hibbett D.S."/>
            <person name="Martin F."/>
            <person name="Nordberg H.P."/>
            <person name="Cantor M.N."/>
            <person name="Hua S.X."/>
        </authorList>
    </citation>
    <scope>NUCLEOTIDE SEQUENCE [LARGE SCALE GENOMIC DNA]</scope>
    <source>
        <strain evidence="5">h7</strain>
    </source>
</reference>
<evidence type="ECO:0000259" key="3">
    <source>
        <dbReference type="Pfam" id="PF23868"/>
    </source>
</evidence>
<dbReference type="HOGENOM" id="CLU_019469_0_0_1"/>
<dbReference type="Pfam" id="PF23868">
    <property type="entry name" value="Mmc1_C"/>
    <property type="match status" value="1"/>
</dbReference>
<organism evidence="4 5">
    <name type="scientific">Hebeloma cylindrosporum</name>
    <dbReference type="NCBI Taxonomy" id="76867"/>
    <lineage>
        <taxon>Eukaryota</taxon>
        <taxon>Fungi</taxon>
        <taxon>Dikarya</taxon>
        <taxon>Basidiomycota</taxon>
        <taxon>Agaricomycotina</taxon>
        <taxon>Agaricomycetes</taxon>
        <taxon>Agaricomycetidae</taxon>
        <taxon>Agaricales</taxon>
        <taxon>Agaricineae</taxon>
        <taxon>Hymenogastraceae</taxon>
        <taxon>Hebeloma</taxon>
    </lineage>
</organism>
<evidence type="ECO:0000256" key="2">
    <source>
        <dbReference type="SAM" id="Phobius"/>
    </source>
</evidence>
<accession>A0A0C3CMF6</accession>
<protein>
    <recommendedName>
        <fullName evidence="3">Mmc1 C-terminal domain-containing protein</fullName>
    </recommendedName>
</protein>